<dbReference type="SMART" id="SM00104">
    <property type="entry name" value="ANATO"/>
    <property type="match status" value="1"/>
</dbReference>
<dbReference type="InterPro" id="IPR001840">
    <property type="entry name" value="Anaphylatoxn_comp_syst_dom"/>
</dbReference>
<keyword evidence="6" id="KW-1185">Reference proteome</keyword>
<name>A0ABN9MN10_9NEOB</name>
<evidence type="ECO:0000313" key="5">
    <source>
        <dbReference type="EMBL" id="CAJ0968155.1"/>
    </source>
</evidence>
<dbReference type="Gene3D" id="1.20.91.20">
    <property type="entry name" value="Anaphylotoxins (complement system)"/>
    <property type="match status" value="1"/>
</dbReference>
<dbReference type="Pfam" id="PF01821">
    <property type="entry name" value="ANATO"/>
    <property type="match status" value="1"/>
</dbReference>
<dbReference type="EMBL" id="CAUEEQ010078989">
    <property type="protein sequence ID" value="CAJ0968155.1"/>
    <property type="molecule type" value="Genomic_DNA"/>
</dbReference>
<evidence type="ECO:0000313" key="6">
    <source>
        <dbReference type="Proteomes" id="UP001176940"/>
    </source>
</evidence>
<accession>A0ABN9MN10</accession>
<dbReference type="PANTHER" id="PTHR11412:SF81">
    <property type="entry name" value="COMPLEMENT C3"/>
    <property type="match status" value="1"/>
</dbReference>
<dbReference type="Pfam" id="PF07703">
    <property type="entry name" value="A2M_BRD"/>
    <property type="match status" value="1"/>
</dbReference>
<dbReference type="SUPFAM" id="SSF47686">
    <property type="entry name" value="Anaphylotoxins (complement system)"/>
    <property type="match status" value="1"/>
</dbReference>
<comment type="subcellular location">
    <subcellularLocation>
        <location evidence="1">Secreted</location>
    </subcellularLocation>
</comment>
<dbReference type="Gene3D" id="2.60.40.1940">
    <property type="match status" value="1"/>
</dbReference>
<dbReference type="CDD" id="cd00017">
    <property type="entry name" value="ANATO"/>
    <property type="match status" value="1"/>
</dbReference>
<proteinExistence type="predicted"/>
<dbReference type="InterPro" id="IPR013783">
    <property type="entry name" value="Ig-like_fold"/>
</dbReference>
<dbReference type="Gene3D" id="2.20.130.20">
    <property type="match status" value="1"/>
</dbReference>
<keyword evidence="3" id="KW-1015">Disulfide bond</keyword>
<sequence>MPSELTLLSINEYTPFESVLLGSDQQTLNHLITFTLLFFKNSIVTLEIEEGIGHVELQRRDLVKSFKNPEDLLQYKLYVSVTVITDEGSDFVEAELDNIYIVNSPYKIVFTRTSKYFKPGMPYDLLVMVTNPDGSPAKNIAVVAYPGNERGATQQDGIARLKLNTALNVISLKITVRTAVPGLPDNLQASAETTAEAYRALNGQNNYLHIGVTNDNLQPKTQIYINFNILNSDINIQNKITHFTYLILSKGQIIKAGKYNRQVGQILVSMPLFITEDFMPSFRIVAYYTVSNQIVPDSLWLDVVDDCTGTLSLKAEKNVAKPQERIKLTLKGDHNAHVGLVAVDKGVFAINSKHKLTQSKVWDTVEKSDIGCSPGSGADNMGVFYDAGLAVQTNFGMTTAERSDPSCKDTKTRKRRSSVALMDIKTQKASNYTNLEKQCCNDGMVKNPMGHSCERRALLIQEGETCKEAFLDCCRYIDLKLKMERLIKESDLDSDRSANDLDYYPDADISVRSEFPESWLWSIVKMDEKPDAEK</sequence>
<dbReference type="Gene3D" id="2.60.40.10">
    <property type="entry name" value="Immunoglobulins"/>
    <property type="match status" value="1"/>
</dbReference>
<dbReference type="Gene3D" id="6.20.50.160">
    <property type="match status" value="1"/>
</dbReference>
<dbReference type="PROSITE" id="PS01178">
    <property type="entry name" value="ANAPHYLATOXIN_2"/>
    <property type="match status" value="1"/>
</dbReference>
<dbReference type="InterPro" id="IPR018081">
    <property type="entry name" value="Anaphylatoxin_comp_syst"/>
</dbReference>
<organism evidence="5 6">
    <name type="scientific">Ranitomeya imitator</name>
    <name type="common">mimic poison frog</name>
    <dbReference type="NCBI Taxonomy" id="111125"/>
    <lineage>
        <taxon>Eukaryota</taxon>
        <taxon>Metazoa</taxon>
        <taxon>Chordata</taxon>
        <taxon>Craniata</taxon>
        <taxon>Vertebrata</taxon>
        <taxon>Euteleostomi</taxon>
        <taxon>Amphibia</taxon>
        <taxon>Batrachia</taxon>
        <taxon>Anura</taxon>
        <taxon>Neobatrachia</taxon>
        <taxon>Hyloidea</taxon>
        <taxon>Dendrobatidae</taxon>
        <taxon>Dendrobatinae</taxon>
        <taxon>Ranitomeya</taxon>
    </lineage>
</organism>
<dbReference type="SMART" id="SM01359">
    <property type="entry name" value="A2M_N_2"/>
    <property type="match status" value="1"/>
</dbReference>
<protein>
    <recommendedName>
        <fullName evidence="4">Anaphylatoxin-like domain-containing protein</fullName>
    </recommendedName>
</protein>
<dbReference type="InterPro" id="IPR040839">
    <property type="entry name" value="MG4"/>
</dbReference>
<dbReference type="PANTHER" id="PTHR11412">
    <property type="entry name" value="MACROGLOBULIN / COMPLEMENT"/>
    <property type="match status" value="1"/>
</dbReference>
<dbReference type="PRINTS" id="PR00004">
    <property type="entry name" value="ANAPHYLATOXN"/>
</dbReference>
<gene>
    <name evidence="5" type="ORF">RIMI_LOCUS22849152</name>
</gene>
<dbReference type="Gene3D" id="2.60.40.1930">
    <property type="match status" value="1"/>
</dbReference>
<dbReference type="InterPro" id="IPR011625">
    <property type="entry name" value="A2M_N_BRD"/>
</dbReference>
<dbReference type="PROSITE" id="PS01177">
    <property type="entry name" value="ANAPHYLATOXIN_1"/>
    <property type="match status" value="1"/>
</dbReference>
<evidence type="ECO:0000259" key="4">
    <source>
        <dbReference type="PROSITE" id="PS01178"/>
    </source>
</evidence>
<reference evidence="5" key="1">
    <citation type="submission" date="2023-07" db="EMBL/GenBank/DDBJ databases">
        <authorList>
            <person name="Stuckert A."/>
        </authorList>
    </citation>
    <scope>NUCLEOTIDE SEQUENCE</scope>
</reference>
<keyword evidence="2" id="KW-0964">Secreted</keyword>
<evidence type="ECO:0000256" key="2">
    <source>
        <dbReference type="ARBA" id="ARBA00022525"/>
    </source>
</evidence>
<dbReference type="Pfam" id="PF17789">
    <property type="entry name" value="MG4"/>
    <property type="match status" value="1"/>
</dbReference>
<dbReference type="InterPro" id="IPR000020">
    <property type="entry name" value="Anaphylatoxin/fibulin"/>
</dbReference>
<comment type="caution">
    <text evidence="5">The sequence shown here is derived from an EMBL/GenBank/DDBJ whole genome shotgun (WGS) entry which is preliminary data.</text>
</comment>
<dbReference type="Gene3D" id="1.20.50.70">
    <property type="match status" value="1"/>
</dbReference>
<dbReference type="Proteomes" id="UP001176940">
    <property type="component" value="Unassembled WGS sequence"/>
</dbReference>
<feature type="domain" description="Anaphylatoxin-like" evidence="4">
    <location>
        <begin position="439"/>
        <end position="474"/>
    </location>
</feature>
<dbReference type="InterPro" id="IPR050473">
    <property type="entry name" value="A2M/Complement_sys"/>
</dbReference>
<evidence type="ECO:0000256" key="3">
    <source>
        <dbReference type="ARBA" id="ARBA00023157"/>
    </source>
</evidence>
<evidence type="ECO:0000256" key="1">
    <source>
        <dbReference type="ARBA" id="ARBA00004613"/>
    </source>
</evidence>